<accession>A0ABW8BS41</accession>
<proteinExistence type="predicted"/>
<comment type="caution">
    <text evidence="1">The sequence shown here is derived from an EMBL/GenBank/DDBJ whole genome shotgun (WGS) entry which is preliminary data.</text>
</comment>
<dbReference type="Proteomes" id="UP001614338">
    <property type="component" value="Unassembled WGS sequence"/>
</dbReference>
<sequence length="88" mass="9373">MNVNSIMLGLYEAHAQLKSLAAELQVQPTQNSQMAGEELKREVEKLGCQLTQIEGVLGDNDLAIAATLAAALCETPPRVIGVVQEVKA</sequence>
<protein>
    <submittedName>
        <fullName evidence="1">Uncharacterized protein</fullName>
    </submittedName>
</protein>
<organism evidence="1 2">
    <name type="scientific">Vreelandella lionensis</name>
    <dbReference type="NCBI Taxonomy" id="1144478"/>
    <lineage>
        <taxon>Bacteria</taxon>
        <taxon>Pseudomonadati</taxon>
        <taxon>Pseudomonadota</taxon>
        <taxon>Gammaproteobacteria</taxon>
        <taxon>Oceanospirillales</taxon>
        <taxon>Halomonadaceae</taxon>
        <taxon>Vreelandella</taxon>
    </lineage>
</organism>
<dbReference type="EMBL" id="JBITWC010000004">
    <property type="protein sequence ID" value="MFI8749051.1"/>
    <property type="molecule type" value="Genomic_DNA"/>
</dbReference>
<name>A0ABW8BS41_9GAMM</name>
<reference evidence="1 2" key="1">
    <citation type="submission" date="2024-10" db="EMBL/GenBank/DDBJ databases">
        <title>The Natural Products Discovery Center: Release of the First 8490 Sequenced Strains for Exploring Actinobacteria Biosynthetic Diversity.</title>
        <authorList>
            <person name="Kalkreuter E."/>
            <person name="Kautsar S.A."/>
            <person name="Yang D."/>
            <person name="Bader C.D."/>
            <person name="Teijaro C.N."/>
            <person name="Fluegel L."/>
            <person name="Davis C.M."/>
            <person name="Simpson J.R."/>
            <person name="Lauterbach L."/>
            <person name="Steele A.D."/>
            <person name="Gui C."/>
            <person name="Meng S."/>
            <person name="Li G."/>
            <person name="Viehrig K."/>
            <person name="Ye F."/>
            <person name="Su P."/>
            <person name="Kiefer A.F."/>
            <person name="Nichols A."/>
            <person name="Cepeda A.J."/>
            <person name="Yan W."/>
            <person name="Fan B."/>
            <person name="Jiang Y."/>
            <person name="Adhikari A."/>
            <person name="Zheng C.-J."/>
            <person name="Schuster L."/>
            <person name="Cowan T.M."/>
            <person name="Smanski M.J."/>
            <person name="Chevrette M.G."/>
            <person name="De Carvalho L.P.S."/>
            <person name="Shen B."/>
        </authorList>
    </citation>
    <scope>NUCLEOTIDE SEQUENCE [LARGE SCALE GENOMIC DNA]</scope>
    <source>
        <strain evidence="1 2">NPDC077409</strain>
    </source>
</reference>
<keyword evidence="2" id="KW-1185">Reference proteome</keyword>
<evidence type="ECO:0000313" key="2">
    <source>
        <dbReference type="Proteomes" id="UP001614338"/>
    </source>
</evidence>
<gene>
    <name evidence="1" type="ORF">ACIGG6_03445</name>
</gene>
<dbReference type="RefSeq" id="WP_399842253.1">
    <property type="nucleotide sequence ID" value="NZ_JBITWC010000004.1"/>
</dbReference>
<evidence type="ECO:0000313" key="1">
    <source>
        <dbReference type="EMBL" id="MFI8749051.1"/>
    </source>
</evidence>